<protein>
    <submittedName>
        <fullName evidence="1">Uncharacterized protein</fullName>
    </submittedName>
</protein>
<evidence type="ECO:0000313" key="1">
    <source>
        <dbReference type="EMBL" id="KAH0459400.1"/>
    </source>
</evidence>
<dbReference type="Proteomes" id="UP000775213">
    <property type="component" value="Unassembled WGS sequence"/>
</dbReference>
<keyword evidence="2" id="KW-1185">Reference proteome</keyword>
<proteinExistence type="predicted"/>
<organism evidence="1 2">
    <name type="scientific">Dendrobium chrysotoxum</name>
    <name type="common">Orchid</name>
    <dbReference type="NCBI Taxonomy" id="161865"/>
    <lineage>
        <taxon>Eukaryota</taxon>
        <taxon>Viridiplantae</taxon>
        <taxon>Streptophyta</taxon>
        <taxon>Embryophyta</taxon>
        <taxon>Tracheophyta</taxon>
        <taxon>Spermatophyta</taxon>
        <taxon>Magnoliopsida</taxon>
        <taxon>Liliopsida</taxon>
        <taxon>Asparagales</taxon>
        <taxon>Orchidaceae</taxon>
        <taxon>Epidendroideae</taxon>
        <taxon>Malaxideae</taxon>
        <taxon>Dendrobiinae</taxon>
        <taxon>Dendrobium</taxon>
    </lineage>
</organism>
<evidence type="ECO:0000313" key="2">
    <source>
        <dbReference type="Proteomes" id="UP000775213"/>
    </source>
</evidence>
<sequence length="252" mass="28214">MKNKNKRLALLQWKIILERVVLDDLNGEYRPAATSACEAKRSFNADLPIVSCIGLLLIILNPPMLSSVGGRARMGILGSIPSSGSAPSVGGPKRRLWVQWCGWSVMYVQDLQSRISIRFSSNFEISNFLGQAETVRINQNLSRLQIVNRTPVKNDDCALKTSDADPGPGAATFFTNHREISVRTRLLPPVSPLEQYQDTETGHRGNQRNYNWNSKTTAFLFRDLVYIYKALIAKGNMTDTKMAIQQHILMCS</sequence>
<dbReference type="EMBL" id="JAGFBR010000011">
    <property type="protein sequence ID" value="KAH0459400.1"/>
    <property type="molecule type" value="Genomic_DNA"/>
</dbReference>
<gene>
    <name evidence="1" type="ORF">IEQ34_012214</name>
</gene>
<dbReference type="AlphaFoldDB" id="A0AAV7GTJ4"/>
<name>A0AAV7GTJ4_DENCH</name>
<comment type="caution">
    <text evidence="1">The sequence shown here is derived from an EMBL/GenBank/DDBJ whole genome shotgun (WGS) entry which is preliminary data.</text>
</comment>
<accession>A0AAV7GTJ4</accession>
<reference evidence="1 2" key="1">
    <citation type="journal article" date="2021" name="Hortic Res">
        <title>Chromosome-scale assembly of the Dendrobium chrysotoxum genome enhances the understanding of orchid evolution.</title>
        <authorList>
            <person name="Zhang Y."/>
            <person name="Zhang G.Q."/>
            <person name="Zhang D."/>
            <person name="Liu X.D."/>
            <person name="Xu X.Y."/>
            <person name="Sun W.H."/>
            <person name="Yu X."/>
            <person name="Zhu X."/>
            <person name="Wang Z.W."/>
            <person name="Zhao X."/>
            <person name="Zhong W.Y."/>
            <person name="Chen H."/>
            <person name="Yin W.L."/>
            <person name="Huang T."/>
            <person name="Niu S.C."/>
            <person name="Liu Z.J."/>
        </authorList>
    </citation>
    <scope>NUCLEOTIDE SEQUENCE [LARGE SCALE GENOMIC DNA]</scope>
    <source>
        <strain evidence="1">Lindl</strain>
    </source>
</reference>